<sequence length="33" mass="3530">MRTEFTRMSGTTTAPDVAVVVVVDVMRAFTVAA</sequence>
<dbReference type="EMBL" id="AWQX01000023">
    <property type="protein sequence ID" value="EST36027.1"/>
    <property type="molecule type" value="Genomic_DNA"/>
</dbReference>
<dbReference type="Proteomes" id="UP000017984">
    <property type="component" value="Chromosome"/>
</dbReference>
<proteinExistence type="predicted"/>
<accession>V6KV51</accession>
<gene>
    <name evidence="1" type="ORF">M878_03735</name>
</gene>
<evidence type="ECO:0000313" key="1">
    <source>
        <dbReference type="EMBL" id="EST36027.1"/>
    </source>
</evidence>
<protein>
    <submittedName>
        <fullName evidence="1">Uncharacterized protein</fullName>
    </submittedName>
</protein>
<evidence type="ECO:0000313" key="2">
    <source>
        <dbReference type="Proteomes" id="UP000017984"/>
    </source>
</evidence>
<dbReference type="HOGENOM" id="CLU_3384136_0_0_11"/>
<reference evidence="1 2" key="1">
    <citation type="journal article" date="2014" name="Genome Announc.">
        <title>Draft Genome Sequence of Streptomyces roseochromogenes subsp. oscitans DS 12.976, Producer of the Aminocoumarin Antibiotic Clorobiocin.</title>
        <authorList>
            <person name="Ruckert C."/>
            <person name="Kalinowski J."/>
            <person name="Heide L."/>
            <person name="Apel A.K."/>
        </authorList>
    </citation>
    <scope>NUCLEOTIDE SEQUENCE [LARGE SCALE GENOMIC DNA]</scope>
    <source>
        <strain evidence="1 2">DS 12.976</strain>
    </source>
</reference>
<comment type="caution">
    <text evidence="1">The sequence shown here is derived from an EMBL/GenBank/DDBJ whole genome shotgun (WGS) entry which is preliminary data.</text>
</comment>
<organism evidence="1 2">
    <name type="scientific">Streptomyces roseochromogenus subsp. oscitans DS 12.976</name>
    <dbReference type="NCBI Taxonomy" id="1352936"/>
    <lineage>
        <taxon>Bacteria</taxon>
        <taxon>Bacillati</taxon>
        <taxon>Actinomycetota</taxon>
        <taxon>Actinomycetes</taxon>
        <taxon>Kitasatosporales</taxon>
        <taxon>Streptomycetaceae</taxon>
        <taxon>Streptomyces</taxon>
    </lineage>
</organism>
<dbReference type="STRING" id="1352936.M878_03735"/>
<keyword evidence="2" id="KW-1185">Reference proteome</keyword>
<dbReference type="AlphaFoldDB" id="V6KV51"/>
<name>V6KV51_STRRC</name>